<feature type="compositionally biased region" description="Basic residues" evidence="1">
    <location>
        <begin position="239"/>
        <end position="260"/>
    </location>
</feature>
<dbReference type="Proteomes" id="UP001152798">
    <property type="component" value="Chromosome 6"/>
</dbReference>
<dbReference type="Pfam" id="PF26037">
    <property type="entry name" value="zf-RING_DCST1_C"/>
    <property type="match status" value="1"/>
</dbReference>
<reference evidence="3" key="1">
    <citation type="submission" date="2022-01" db="EMBL/GenBank/DDBJ databases">
        <authorList>
            <person name="King R."/>
        </authorList>
    </citation>
    <scope>NUCLEOTIDE SEQUENCE</scope>
</reference>
<evidence type="ECO:0000313" key="3">
    <source>
        <dbReference type="EMBL" id="CAH1404521.1"/>
    </source>
</evidence>
<feature type="region of interest" description="Disordered" evidence="1">
    <location>
        <begin position="76"/>
        <end position="102"/>
    </location>
</feature>
<gene>
    <name evidence="3" type="ORF">NEZAVI_LOCUS12919</name>
</gene>
<evidence type="ECO:0000256" key="1">
    <source>
        <dbReference type="SAM" id="MobiDB-lite"/>
    </source>
</evidence>
<evidence type="ECO:0000313" key="4">
    <source>
        <dbReference type="Proteomes" id="UP001152798"/>
    </source>
</evidence>
<dbReference type="EMBL" id="OV725082">
    <property type="protein sequence ID" value="CAH1404521.1"/>
    <property type="molecule type" value="Genomic_DNA"/>
</dbReference>
<feature type="compositionally biased region" description="Basic and acidic residues" evidence="1">
    <location>
        <begin position="207"/>
        <end position="222"/>
    </location>
</feature>
<evidence type="ECO:0000259" key="2">
    <source>
        <dbReference type="Pfam" id="PF26037"/>
    </source>
</evidence>
<dbReference type="AlphaFoldDB" id="A0A9P0HM34"/>
<feature type="compositionally biased region" description="Basic and acidic residues" evidence="1">
    <location>
        <begin position="283"/>
        <end position="294"/>
    </location>
</feature>
<feature type="compositionally biased region" description="Polar residues" evidence="1">
    <location>
        <begin position="89"/>
        <end position="101"/>
    </location>
</feature>
<accession>A0A9P0HM34</accession>
<feature type="compositionally biased region" description="Pro residues" evidence="1">
    <location>
        <begin position="227"/>
        <end position="236"/>
    </location>
</feature>
<keyword evidence="4" id="KW-1185">Reference proteome</keyword>
<organism evidence="3 4">
    <name type="scientific">Nezara viridula</name>
    <name type="common">Southern green stink bug</name>
    <name type="synonym">Cimex viridulus</name>
    <dbReference type="NCBI Taxonomy" id="85310"/>
    <lineage>
        <taxon>Eukaryota</taxon>
        <taxon>Metazoa</taxon>
        <taxon>Ecdysozoa</taxon>
        <taxon>Arthropoda</taxon>
        <taxon>Hexapoda</taxon>
        <taxon>Insecta</taxon>
        <taxon>Pterygota</taxon>
        <taxon>Neoptera</taxon>
        <taxon>Paraneoptera</taxon>
        <taxon>Hemiptera</taxon>
        <taxon>Heteroptera</taxon>
        <taxon>Panheteroptera</taxon>
        <taxon>Pentatomomorpha</taxon>
        <taxon>Pentatomoidea</taxon>
        <taxon>Pentatomidae</taxon>
        <taxon>Pentatominae</taxon>
        <taxon>Nezara</taxon>
    </lineage>
</organism>
<dbReference type="OrthoDB" id="6622912at2759"/>
<proteinExistence type="predicted"/>
<name>A0A9P0HM34_NEZVI</name>
<protein>
    <recommendedName>
        <fullName evidence="2">E3 ubiquitin-protein ligase DCST1-like C-terminal domain-containing protein</fullName>
    </recommendedName>
</protein>
<feature type="domain" description="E3 ubiquitin-protein ligase DCST1-like C-terminal" evidence="2">
    <location>
        <begin position="20"/>
        <end position="63"/>
    </location>
</feature>
<feature type="compositionally biased region" description="Basic and acidic residues" evidence="1">
    <location>
        <begin position="261"/>
        <end position="272"/>
    </location>
</feature>
<dbReference type="InterPro" id="IPR058842">
    <property type="entry name" value="DCST1_C"/>
</dbReference>
<sequence>MKNDECPILRKIWRGKELEACLLCGGLGSSTLPLVKCPRPDCIGIYCVPCYGQLQNICTLCKLPIEYGDLSDMSEERDSSDVVSLPGTEDTSSTADSNTTGAVLEDTAESELSFGYQFRNRDIEKDKSLTTSAFIDLEAQKPISRATINDFAYPIEHHPEEDEHKLTLSQRRKSGLWSLIVDADDEKKKPKFIDLSPVNIVPPVEDTQEHHVDKEEEIEQSHDLLASPPPPPPAPPKSKVQRTIKKFLHFPRLKRHKKKAEKTDQSENESDKPFLSTPSKTSEGSKKPKKKVEGTRIHFLKQKLFGDVTRVFKQTSDSTKSENEEISIQTVTSKESKSTKMVENWIKTGNYHGSEVFKEAAILRSETPSLPLIETKQSTGYKNLFKRLFGKKEDAVSATTEKHSVDTKSQKKEVPQTKGSIWKFWKKKEIVSCQLIPQRLDEAEVSKLLSVETDVSQPVQQIEKTDGSRPFQEIESAHVSRLVHQIEETDVSQPVKQISLISFEDEHEPFMSMKRVQTPAKIVHERFKIDEE</sequence>
<feature type="region of interest" description="Disordered" evidence="1">
    <location>
        <begin position="314"/>
        <end position="333"/>
    </location>
</feature>
<feature type="region of interest" description="Disordered" evidence="1">
    <location>
        <begin position="199"/>
        <end position="294"/>
    </location>
</feature>